<evidence type="ECO:0000313" key="2">
    <source>
        <dbReference type="Proteomes" id="UP000789405"/>
    </source>
</evidence>
<proteinExistence type="predicted"/>
<dbReference type="OrthoDB" id="2418316at2759"/>
<protein>
    <submittedName>
        <fullName evidence="1">19210_t:CDS:1</fullName>
    </submittedName>
</protein>
<reference evidence="1" key="1">
    <citation type="submission" date="2021-06" db="EMBL/GenBank/DDBJ databases">
        <authorList>
            <person name="Kallberg Y."/>
            <person name="Tangrot J."/>
            <person name="Rosling A."/>
        </authorList>
    </citation>
    <scope>NUCLEOTIDE SEQUENCE</scope>
    <source>
        <strain evidence="1">MA453B</strain>
    </source>
</reference>
<evidence type="ECO:0000313" key="1">
    <source>
        <dbReference type="EMBL" id="CAG8796270.1"/>
    </source>
</evidence>
<organism evidence="1 2">
    <name type="scientific">Dentiscutata erythropus</name>
    <dbReference type="NCBI Taxonomy" id="1348616"/>
    <lineage>
        <taxon>Eukaryota</taxon>
        <taxon>Fungi</taxon>
        <taxon>Fungi incertae sedis</taxon>
        <taxon>Mucoromycota</taxon>
        <taxon>Glomeromycotina</taxon>
        <taxon>Glomeromycetes</taxon>
        <taxon>Diversisporales</taxon>
        <taxon>Gigasporaceae</taxon>
        <taxon>Dentiscutata</taxon>
    </lineage>
</organism>
<dbReference type="Proteomes" id="UP000789405">
    <property type="component" value="Unassembled WGS sequence"/>
</dbReference>
<keyword evidence="2" id="KW-1185">Reference proteome</keyword>
<dbReference type="EMBL" id="CAJVPY010031199">
    <property type="protein sequence ID" value="CAG8796270.1"/>
    <property type="molecule type" value="Genomic_DNA"/>
</dbReference>
<comment type="caution">
    <text evidence="1">The sequence shown here is derived from an EMBL/GenBank/DDBJ whole genome shotgun (WGS) entry which is preliminary data.</text>
</comment>
<gene>
    <name evidence="1" type="ORF">DERYTH_LOCUS22448</name>
</gene>
<name>A0A9N9JU60_9GLOM</name>
<sequence>MCFSEDYEDFDLCDEPKGLKQVLNERRLWCDGIRLICKGGCEQEKTDCCARTTIINQPDFRAQCGKVKKAIIFA</sequence>
<feature type="non-terminal residue" evidence="1">
    <location>
        <position position="74"/>
    </location>
</feature>
<dbReference type="AlphaFoldDB" id="A0A9N9JU60"/>
<accession>A0A9N9JU60</accession>